<name>A0ACC5R8F9_9HYPH</name>
<proteinExistence type="predicted"/>
<dbReference type="EMBL" id="JAENHL010000007">
    <property type="protein sequence ID" value="MBK1868940.1"/>
    <property type="molecule type" value="Genomic_DNA"/>
</dbReference>
<evidence type="ECO:0000313" key="2">
    <source>
        <dbReference type="Proteomes" id="UP000616151"/>
    </source>
</evidence>
<sequence>MPGRFEGKSAIVTGAGRGIGLGITRCLAGEGARVLLVDRDQDLLAKAVQALGADGGQVQGFAADVSKAADMRRAAEAAISAFGKIDILCPNAAVFDSSPLVTMPEELWDRLLTINLKGVFLAVQACLPHMMARRYGRIVVTSSITGNRTAIGNMAHYAASKGGINGFVKAAAIEIARHGITINAVEPGHVMTEGAAPQYDDEFKAAVEAFIPMGRFGLPEDIGKAVLYLASDDANYVTGQTVTVDGGVTLPEYPPGFPRAG</sequence>
<comment type="caution">
    <text evidence="1">The sequence shown here is derived from an EMBL/GenBank/DDBJ whole genome shotgun (WGS) entry which is preliminary data.</text>
</comment>
<gene>
    <name evidence="1" type="ORF">JHL16_21455</name>
</gene>
<reference evidence="1" key="1">
    <citation type="submission" date="2021-01" db="EMBL/GenBank/DDBJ databases">
        <authorList>
            <person name="Sun Q."/>
        </authorList>
    </citation>
    <scope>NUCLEOTIDE SEQUENCE</scope>
    <source>
        <strain evidence="1">YIM B02566</strain>
    </source>
</reference>
<keyword evidence="2" id="KW-1185">Reference proteome</keyword>
<accession>A0ACC5R8F9</accession>
<evidence type="ECO:0000313" key="1">
    <source>
        <dbReference type="EMBL" id="MBK1868940.1"/>
    </source>
</evidence>
<organism evidence="1 2">
    <name type="scientific">Taklimakanibacter albus</name>
    <dbReference type="NCBI Taxonomy" id="2800327"/>
    <lineage>
        <taxon>Bacteria</taxon>
        <taxon>Pseudomonadati</taxon>
        <taxon>Pseudomonadota</taxon>
        <taxon>Alphaproteobacteria</taxon>
        <taxon>Hyphomicrobiales</taxon>
        <taxon>Aestuariivirgaceae</taxon>
        <taxon>Taklimakanibacter</taxon>
    </lineage>
</organism>
<dbReference type="Proteomes" id="UP000616151">
    <property type="component" value="Unassembled WGS sequence"/>
</dbReference>
<protein>
    <submittedName>
        <fullName evidence="1">SDR family oxidoreductase</fullName>
    </submittedName>
</protein>